<dbReference type="InterPro" id="IPR010987">
    <property type="entry name" value="Glutathione-S-Trfase_C-like"/>
</dbReference>
<feature type="domain" description="GST C-terminal" evidence="2">
    <location>
        <begin position="87"/>
        <end position="206"/>
    </location>
</feature>
<feature type="domain" description="EAL" evidence="3">
    <location>
        <begin position="156"/>
        <end position="206"/>
    </location>
</feature>
<evidence type="ECO:0000259" key="3">
    <source>
        <dbReference type="PROSITE" id="PS50883"/>
    </source>
</evidence>
<dbReference type="PROSITE" id="PS50883">
    <property type="entry name" value="EAL"/>
    <property type="match status" value="1"/>
</dbReference>
<dbReference type="SFLD" id="SFLDS00019">
    <property type="entry name" value="Glutathione_Transferase_(cytos"/>
    <property type="match status" value="1"/>
</dbReference>
<organism evidence="4 5">
    <name type="scientific">Fuscibacter oryzae</name>
    <dbReference type="NCBI Taxonomy" id="2803939"/>
    <lineage>
        <taxon>Bacteria</taxon>
        <taxon>Pseudomonadati</taxon>
        <taxon>Pseudomonadota</taxon>
        <taxon>Alphaproteobacteria</taxon>
        <taxon>Rhodobacterales</taxon>
        <taxon>Paracoccaceae</taxon>
        <taxon>Fuscibacter</taxon>
    </lineage>
</organism>
<dbReference type="InterPro" id="IPR004045">
    <property type="entry name" value="Glutathione_S-Trfase_N"/>
</dbReference>
<dbReference type="RefSeq" id="WP_202658592.1">
    <property type="nucleotide sequence ID" value="NZ_JAESVP010000002.1"/>
</dbReference>
<sequence length="206" mass="22475">MILIGQYDSPFVRRAAIPLALYGLHYDHRPWSVFSDADNIRPLNPLTRVPVLVLEDGEVLIESSAILDHIDQLVSPETALIARRGAARRACLRVMALASGISDKAVGLFYIRVLHEAPSPVLIQRSQAQIADAMAMLEAEAPQSGYWFGDRLSHADIAVTASLTHAVAAHPDLIRLASHPRLAALHGRCEGLEVFARLSQPFIPPA</sequence>
<dbReference type="InterPro" id="IPR036249">
    <property type="entry name" value="Thioredoxin-like_sf"/>
</dbReference>
<accession>A0A8J7MPQ5</accession>
<feature type="domain" description="GST N-terminal" evidence="1">
    <location>
        <begin position="1"/>
        <end position="78"/>
    </location>
</feature>
<gene>
    <name evidence="4" type="ORF">JI744_05020</name>
</gene>
<dbReference type="SUPFAM" id="SSF47616">
    <property type="entry name" value="GST C-terminal domain-like"/>
    <property type="match status" value="1"/>
</dbReference>
<reference evidence="4" key="1">
    <citation type="submission" date="2021-01" db="EMBL/GenBank/DDBJ databases">
        <title>Genome seq and assembly of Tabrizicola sp. KVB23.</title>
        <authorList>
            <person name="Chhetri G."/>
        </authorList>
    </citation>
    <scope>NUCLEOTIDE SEQUENCE</scope>
    <source>
        <strain evidence="4">KVB23</strain>
    </source>
</reference>
<dbReference type="PROSITE" id="PS50405">
    <property type="entry name" value="GST_CTER"/>
    <property type="match status" value="1"/>
</dbReference>
<dbReference type="SUPFAM" id="SSF52833">
    <property type="entry name" value="Thioredoxin-like"/>
    <property type="match status" value="1"/>
</dbReference>
<dbReference type="InterPro" id="IPR036282">
    <property type="entry name" value="Glutathione-S-Trfase_C_sf"/>
</dbReference>
<dbReference type="PANTHER" id="PTHR44051:SF8">
    <property type="entry name" value="GLUTATHIONE S-TRANSFERASE GSTA"/>
    <property type="match status" value="1"/>
</dbReference>
<proteinExistence type="predicted"/>
<evidence type="ECO:0000259" key="2">
    <source>
        <dbReference type="PROSITE" id="PS50405"/>
    </source>
</evidence>
<dbReference type="Pfam" id="PF13417">
    <property type="entry name" value="GST_N_3"/>
    <property type="match status" value="1"/>
</dbReference>
<dbReference type="Gene3D" id="3.40.30.10">
    <property type="entry name" value="Glutaredoxin"/>
    <property type="match status" value="1"/>
</dbReference>
<keyword evidence="5" id="KW-1185">Reference proteome</keyword>
<comment type="caution">
    <text evidence="4">The sequence shown here is derived from an EMBL/GenBank/DDBJ whole genome shotgun (WGS) entry which is preliminary data.</text>
</comment>
<dbReference type="InterPro" id="IPR040079">
    <property type="entry name" value="Glutathione_S-Trfase"/>
</dbReference>
<dbReference type="PANTHER" id="PTHR44051">
    <property type="entry name" value="GLUTATHIONE S-TRANSFERASE-RELATED"/>
    <property type="match status" value="1"/>
</dbReference>
<evidence type="ECO:0000313" key="5">
    <source>
        <dbReference type="Proteomes" id="UP000619033"/>
    </source>
</evidence>
<dbReference type="Proteomes" id="UP000619033">
    <property type="component" value="Unassembled WGS sequence"/>
</dbReference>
<protein>
    <submittedName>
        <fullName evidence="4">Glutathione S-transferase family protein</fullName>
    </submittedName>
</protein>
<dbReference type="CDD" id="cd00570">
    <property type="entry name" value="GST_N_family"/>
    <property type="match status" value="1"/>
</dbReference>
<dbReference type="Gene3D" id="1.20.1050.10">
    <property type="match status" value="1"/>
</dbReference>
<dbReference type="AlphaFoldDB" id="A0A8J7MPQ5"/>
<dbReference type="InterPro" id="IPR001633">
    <property type="entry name" value="EAL_dom"/>
</dbReference>
<dbReference type="EMBL" id="JAESVP010000002">
    <property type="protein sequence ID" value="MBL4927463.1"/>
    <property type="molecule type" value="Genomic_DNA"/>
</dbReference>
<dbReference type="PROSITE" id="PS50404">
    <property type="entry name" value="GST_NTER"/>
    <property type="match status" value="1"/>
</dbReference>
<dbReference type="Pfam" id="PF13410">
    <property type="entry name" value="GST_C_2"/>
    <property type="match status" value="1"/>
</dbReference>
<name>A0A8J7MPQ5_9RHOB</name>
<evidence type="ECO:0000259" key="1">
    <source>
        <dbReference type="PROSITE" id="PS50404"/>
    </source>
</evidence>
<evidence type="ECO:0000313" key="4">
    <source>
        <dbReference type="EMBL" id="MBL4927463.1"/>
    </source>
</evidence>